<feature type="short sequence motif" description="'HIGH' region" evidence="7">
    <location>
        <begin position="16"/>
        <end position="26"/>
    </location>
</feature>
<keyword evidence="6 7" id="KW-0030">Aminoacyl-tRNA synthetase</keyword>
<evidence type="ECO:0000256" key="6">
    <source>
        <dbReference type="ARBA" id="ARBA00023146"/>
    </source>
</evidence>
<dbReference type="InterPro" id="IPR014729">
    <property type="entry name" value="Rossmann-like_a/b/a_fold"/>
</dbReference>
<keyword evidence="3 7" id="KW-0547">Nucleotide-binding</keyword>
<keyword evidence="2 7" id="KW-0479">Metal-binding</keyword>
<feature type="binding site" evidence="7">
    <location>
        <position position="49"/>
    </location>
    <ligand>
        <name>L-glutamate</name>
        <dbReference type="ChEBI" id="CHEBI:29985"/>
    </ligand>
</feature>
<dbReference type="Pfam" id="PF00749">
    <property type="entry name" value="tRNA-synt_1c"/>
    <property type="match status" value="1"/>
</dbReference>
<evidence type="ECO:0000313" key="11">
    <source>
        <dbReference type="Proteomes" id="UP000663570"/>
    </source>
</evidence>
<evidence type="ECO:0000256" key="2">
    <source>
        <dbReference type="ARBA" id="ARBA00022723"/>
    </source>
</evidence>
<proteinExistence type="inferred from homology"/>
<comment type="function">
    <text evidence="7">Catalyzes the tRNA-independent activation of glutamate in presence of ATP and the subsequent transfer of glutamate onto a tRNA(Asp). Glutamate is transferred on the 2-amino-5-(4,5-dihydroxy-2-cyclopenten-1-yl) moiety of the queuosine in the wobble position of the QUC anticodon.</text>
</comment>
<dbReference type="EC" id="6.1.1.-" evidence="7"/>
<evidence type="ECO:0000256" key="7">
    <source>
        <dbReference type="HAMAP-Rule" id="MF_01428"/>
    </source>
</evidence>
<dbReference type="InterPro" id="IPR000924">
    <property type="entry name" value="Glu/Gln-tRNA-synth"/>
</dbReference>
<dbReference type="GO" id="GO:0016874">
    <property type="term" value="F:ligase activity"/>
    <property type="evidence" value="ECO:0007669"/>
    <property type="project" value="UniProtKB-KW"/>
</dbReference>
<comment type="cofactor">
    <cofactor evidence="7">
        <name>Zn(2+)</name>
        <dbReference type="ChEBI" id="CHEBI:29105"/>
    </cofactor>
    <text evidence="7">Binds 1 zinc ion per subunit.</text>
</comment>
<dbReference type="SUPFAM" id="SSF52374">
    <property type="entry name" value="Nucleotidylyl transferase"/>
    <property type="match status" value="1"/>
</dbReference>
<dbReference type="EMBL" id="CP071060">
    <property type="protein sequence ID" value="QSI79101.1"/>
    <property type="molecule type" value="Genomic_DNA"/>
</dbReference>
<feature type="short sequence motif" description="'KMSKS' region" evidence="7">
    <location>
        <begin position="241"/>
        <end position="245"/>
    </location>
</feature>
<evidence type="ECO:0000259" key="9">
    <source>
        <dbReference type="Pfam" id="PF00749"/>
    </source>
</evidence>
<evidence type="ECO:0000256" key="5">
    <source>
        <dbReference type="ARBA" id="ARBA00022840"/>
    </source>
</evidence>
<feature type="binding site" evidence="7">
    <location>
        <position position="203"/>
    </location>
    <ligand>
        <name>L-glutamate</name>
        <dbReference type="ChEBI" id="CHEBI:29985"/>
    </ligand>
</feature>
<feature type="binding site" evidence="7">
    <location>
        <position position="131"/>
    </location>
    <ligand>
        <name>Zn(2+)</name>
        <dbReference type="ChEBI" id="CHEBI:29105"/>
    </ligand>
</feature>
<dbReference type="Gene3D" id="3.40.50.620">
    <property type="entry name" value="HUPs"/>
    <property type="match status" value="1"/>
</dbReference>
<keyword evidence="1 7" id="KW-0436">Ligase</keyword>
<name>A0ABX7MBI0_9RHOO</name>
<evidence type="ECO:0000256" key="4">
    <source>
        <dbReference type="ARBA" id="ARBA00022833"/>
    </source>
</evidence>
<evidence type="ECO:0000256" key="1">
    <source>
        <dbReference type="ARBA" id="ARBA00022598"/>
    </source>
</evidence>
<dbReference type="PANTHER" id="PTHR43311">
    <property type="entry name" value="GLUTAMATE--TRNA LIGASE"/>
    <property type="match status" value="1"/>
</dbReference>
<feature type="binding site" evidence="7">
    <location>
        <position position="105"/>
    </location>
    <ligand>
        <name>Zn(2+)</name>
        <dbReference type="ChEBI" id="CHEBI:29105"/>
    </ligand>
</feature>
<dbReference type="HAMAP" id="MF_01428">
    <property type="entry name" value="Glu_Q_tRNA_synth"/>
    <property type="match status" value="1"/>
</dbReference>
<protein>
    <recommendedName>
        <fullName evidence="7">Glutamyl-Q tRNA(Asp) synthetase</fullName>
        <shortName evidence="7">Glu-Q-RSs</shortName>
        <ecNumber evidence="7">6.1.1.-</ecNumber>
    </recommendedName>
</protein>
<feature type="binding site" evidence="7">
    <location>
        <position position="127"/>
    </location>
    <ligand>
        <name>Zn(2+)</name>
        <dbReference type="ChEBI" id="CHEBI:29105"/>
    </ligand>
</feature>
<keyword evidence="4 7" id="KW-0862">Zinc</keyword>
<keyword evidence="5 7" id="KW-0067">ATP-binding</keyword>
<accession>A0ABX7MBI0</accession>
<gene>
    <name evidence="10" type="primary">gluQRS</name>
    <name evidence="7" type="synonym">gluQ</name>
    <name evidence="10" type="ORF">JY500_03055</name>
</gene>
<feature type="binding site" evidence="7">
    <location>
        <position position="185"/>
    </location>
    <ligand>
        <name>L-glutamate</name>
        <dbReference type="ChEBI" id="CHEBI:29985"/>
    </ligand>
</feature>
<dbReference type="PANTHER" id="PTHR43311:SF1">
    <property type="entry name" value="GLUTAMYL-Q TRNA(ASP) SYNTHETASE"/>
    <property type="match status" value="1"/>
</dbReference>
<feature type="binding site" evidence="7">
    <location>
        <begin position="13"/>
        <end position="17"/>
    </location>
    <ligand>
        <name>L-glutamate</name>
        <dbReference type="ChEBI" id="CHEBI:29985"/>
    </ligand>
</feature>
<feature type="domain" description="Glutamyl/glutaminyl-tRNA synthetase class Ib catalytic" evidence="9">
    <location>
        <begin position="13"/>
        <end position="253"/>
    </location>
</feature>
<dbReference type="NCBIfam" id="NF004314">
    <property type="entry name" value="PRK05710.1-3"/>
    <property type="match status" value="1"/>
</dbReference>
<dbReference type="InterPro" id="IPR022380">
    <property type="entry name" value="Glu-Q_tRNA(Asp)_Synthase"/>
</dbReference>
<evidence type="ECO:0000256" key="3">
    <source>
        <dbReference type="ARBA" id="ARBA00022741"/>
    </source>
</evidence>
<keyword evidence="11" id="KW-1185">Reference proteome</keyword>
<dbReference type="NCBIfam" id="NF004313">
    <property type="entry name" value="PRK05710.1-2"/>
    <property type="match status" value="1"/>
</dbReference>
<dbReference type="NCBIfam" id="TIGR03838">
    <property type="entry name" value="queuosine_YadB"/>
    <property type="match status" value="1"/>
</dbReference>
<feature type="binding site" evidence="7">
    <location>
        <position position="244"/>
    </location>
    <ligand>
        <name>ATP</name>
        <dbReference type="ChEBI" id="CHEBI:30616"/>
    </ligand>
</feature>
<dbReference type="NCBIfam" id="NF004315">
    <property type="entry name" value="PRK05710.1-4"/>
    <property type="match status" value="1"/>
</dbReference>
<evidence type="ECO:0000256" key="8">
    <source>
        <dbReference type="RuleBase" id="RU363037"/>
    </source>
</evidence>
<sequence>MYPFAPAITPIGRFAPSPTGPLHFGSLVAALGSWLDVRSRGGRWLLRIEDVDTPRIVPGADRAIIADLARFGLEWDGDIVWQSQRGDRYEAALDRLRALGLVYPCACSRKEIADSTTVRARDGALRYPGTCRGGLAPGREARAWRVRTTPGEICFDDALQGRVCEDIEHEVGDFVLLRADGVWAYQLAVVVDDAEQGVTEIVRGADLLDSTPRQLFLQQLLGYRRPDYLHLPVAGNQAGEKLSKQTLALAVAEQPAPQALTDALAFLGHALPRELRGAPVSVQLEWGLANWSRAHLPRSAMAPAPAWSAVQRS</sequence>
<reference evidence="10 11" key="1">
    <citation type="submission" date="2021-02" db="EMBL/GenBank/DDBJ databases">
        <title>Niveibacterium changnyeongensis HC41.</title>
        <authorList>
            <person name="Kang M."/>
        </authorList>
    </citation>
    <scope>NUCLEOTIDE SEQUENCE [LARGE SCALE GENOMIC DNA]</scope>
    <source>
        <strain evidence="10 11">HC41</strain>
    </source>
</reference>
<dbReference type="InterPro" id="IPR049940">
    <property type="entry name" value="GluQ/Sye"/>
</dbReference>
<organism evidence="10 11">
    <name type="scientific">Niveibacterium microcysteis</name>
    <dbReference type="NCBI Taxonomy" id="2811415"/>
    <lineage>
        <taxon>Bacteria</taxon>
        <taxon>Pseudomonadati</taxon>
        <taxon>Pseudomonadota</taxon>
        <taxon>Betaproteobacteria</taxon>
        <taxon>Rhodocyclales</taxon>
        <taxon>Rhodocyclaceae</taxon>
        <taxon>Niveibacterium</taxon>
    </lineage>
</organism>
<feature type="binding site" evidence="7">
    <location>
        <position position="107"/>
    </location>
    <ligand>
        <name>Zn(2+)</name>
        <dbReference type="ChEBI" id="CHEBI:29105"/>
    </ligand>
</feature>
<dbReference type="InterPro" id="IPR020058">
    <property type="entry name" value="Glu/Gln-tRNA-synth_Ib_cat-dom"/>
</dbReference>
<dbReference type="PRINTS" id="PR00987">
    <property type="entry name" value="TRNASYNTHGLU"/>
</dbReference>
<evidence type="ECO:0000313" key="10">
    <source>
        <dbReference type="EMBL" id="QSI79101.1"/>
    </source>
</evidence>
<keyword evidence="8" id="KW-0648">Protein biosynthesis</keyword>
<dbReference type="Proteomes" id="UP000663570">
    <property type="component" value="Chromosome"/>
</dbReference>
<comment type="similarity">
    <text evidence="7">Belongs to the class-I aminoacyl-tRNA synthetase family. GluQ subfamily.</text>
</comment>